<accession>D5RLS0</accession>
<organism evidence="1 2">
    <name type="scientific">Pseudoroseomonas cervicalis ATCC 49957</name>
    <dbReference type="NCBI Taxonomy" id="525371"/>
    <lineage>
        <taxon>Bacteria</taxon>
        <taxon>Pseudomonadati</taxon>
        <taxon>Pseudomonadota</taxon>
        <taxon>Alphaproteobacteria</taxon>
        <taxon>Acetobacterales</taxon>
        <taxon>Roseomonadaceae</taxon>
        <taxon>Roseomonas</taxon>
    </lineage>
</organism>
<dbReference type="InterPro" id="IPR044543">
    <property type="entry name" value="YHJQ-like"/>
</dbReference>
<evidence type="ECO:0000313" key="1">
    <source>
        <dbReference type="EMBL" id="EFH11749.1"/>
    </source>
</evidence>
<dbReference type="AlphaFoldDB" id="D5RLS0"/>
<sequence length="118" mass="12692">MSNRRSAMSHLSAEMRACIDNCLSCYATCLGSLSGHCLEMGGRHTAPDHVRLMLACAEMCRTAAHFMLLGTRHHQHTCAECAEICTECAAECEALGGMEECVTACRRCAESCTAMAKG</sequence>
<dbReference type="PANTHER" id="PTHR37310:SF1">
    <property type="entry name" value="CYTOPLASMIC PROTEIN"/>
    <property type="match status" value="1"/>
</dbReference>
<dbReference type="HOGENOM" id="CLU_142273_0_0_5"/>
<dbReference type="Proteomes" id="UP000005324">
    <property type="component" value="Unassembled WGS sequence"/>
</dbReference>
<evidence type="ECO:0008006" key="3">
    <source>
        <dbReference type="Google" id="ProtNLM"/>
    </source>
</evidence>
<gene>
    <name evidence="1" type="ORF">HMPREF0731_2031</name>
</gene>
<dbReference type="InterPro" id="IPR005560">
    <property type="entry name" value="Csp_YhjQ"/>
</dbReference>
<dbReference type="Gene3D" id="1.20.1270.360">
    <property type="match status" value="1"/>
</dbReference>
<dbReference type="EMBL" id="ADVL01000324">
    <property type="protein sequence ID" value="EFH11749.1"/>
    <property type="molecule type" value="Genomic_DNA"/>
</dbReference>
<dbReference type="CDD" id="cd08026">
    <property type="entry name" value="DUF326"/>
    <property type="match status" value="1"/>
</dbReference>
<keyword evidence="2" id="KW-1185">Reference proteome</keyword>
<evidence type="ECO:0000313" key="2">
    <source>
        <dbReference type="Proteomes" id="UP000005324"/>
    </source>
</evidence>
<dbReference type="Pfam" id="PF03860">
    <property type="entry name" value="Csp"/>
    <property type="match status" value="1"/>
</dbReference>
<proteinExistence type="predicted"/>
<name>D5RLS0_9PROT</name>
<dbReference type="PANTHER" id="PTHR37310">
    <property type="entry name" value="CYTOPLASMIC PROTEIN-RELATED"/>
    <property type="match status" value="1"/>
</dbReference>
<reference evidence="1 2" key="1">
    <citation type="submission" date="2010-04" db="EMBL/GenBank/DDBJ databases">
        <authorList>
            <person name="Qin X."/>
            <person name="Bachman B."/>
            <person name="Battles P."/>
            <person name="Bell A."/>
            <person name="Bess C."/>
            <person name="Bickham C."/>
            <person name="Chaboub L."/>
            <person name="Chen D."/>
            <person name="Coyle M."/>
            <person name="Deiros D.R."/>
            <person name="Dinh H."/>
            <person name="Forbes L."/>
            <person name="Fowler G."/>
            <person name="Francisco L."/>
            <person name="Fu Q."/>
            <person name="Gubbala S."/>
            <person name="Hale W."/>
            <person name="Han Y."/>
            <person name="Hemphill L."/>
            <person name="Highlander S.K."/>
            <person name="Hirani K."/>
            <person name="Hogues M."/>
            <person name="Jackson L."/>
            <person name="Jakkamsetti A."/>
            <person name="Javaid M."/>
            <person name="Jiang H."/>
            <person name="Korchina V."/>
            <person name="Kovar C."/>
            <person name="Lara F."/>
            <person name="Lee S."/>
            <person name="Mata R."/>
            <person name="Mathew T."/>
            <person name="Moen C."/>
            <person name="Morales K."/>
            <person name="Munidasa M."/>
            <person name="Nazareth L."/>
            <person name="Ngo R."/>
            <person name="Nguyen L."/>
            <person name="Okwuonu G."/>
            <person name="Ongeri F."/>
            <person name="Patil S."/>
            <person name="Petrosino J."/>
            <person name="Pham C."/>
            <person name="Pham P."/>
            <person name="Pu L.-L."/>
            <person name="Puazo M."/>
            <person name="Raj R."/>
            <person name="Reid J."/>
            <person name="Rouhana J."/>
            <person name="Saada N."/>
            <person name="Shang Y."/>
            <person name="Simmons D."/>
            <person name="Thornton R."/>
            <person name="Warren J."/>
            <person name="Weissenberger G."/>
            <person name="Zhang J."/>
            <person name="Zhang L."/>
            <person name="Zhou C."/>
            <person name="Zhu D."/>
            <person name="Muzny D."/>
            <person name="Worley K."/>
            <person name="Gibbs R."/>
        </authorList>
    </citation>
    <scope>NUCLEOTIDE SEQUENCE [LARGE SCALE GENOMIC DNA]</scope>
    <source>
        <strain evidence="1 2">ATCC 49957</strain>
    </source>
</reference>
<comment type="caution">
    <text evidence="1">The sequence shown here is derived from an EMBL/GenBank/DDBJ whole genome shotgun (WGS) entry which is preliminary data.</text>
</comment>
<protein>
    <recommendedName>
        <fullName evidence="3">Ferredoxin</fullName>
    </recommendedName>
</protein>